<feature type="chain" id="PRO_5022061960" description="Type IX secretion system protein PorV domain-containing protein" evidence="1">
    <location>
        <begin position="22"/>
        <end position="386"/>
    </location>
</feature>
<dbReference type="SUPFAM" id="SSF56935">
    <property type="entry name" value="Porins"/>
    <property type="match status" value="1"/>
</dbReference>
<dbReference type="Pfam" id="PF19572">
    <property type="entry name" value="PorV"/>
    <property type="match status" value="1"/>
</dbReference>
<dbReference type="Proteomes" id="UP000321436">
    <property type="component" value="Unassembled WGS sequence"/>
</dbReference>
<evidence type="ECO:0000256" key="1">
    <source>
        <dbReference type="SAM" id="SignalP"/>
    </source>
</evidence>
<reference evidence="3 4" key="1">
    <citation type="submission" date="2019-07" db="EMBL/GenBank/DDBJ databases">
        <title>Whole genome shotgun sequence of Chitinophaga cymbidii NBRC 109752.</title>
        <authorList>
            <person name="Hosoyama A."/>
            <person name="Uohara A."/>
            <person name="Ohji S."/>
            <person name="Ichikawa N."/>
        </authorList>
    </citation>
    <scope>NUCLEOTIDE SEQUENCE [LARGE SCALE GENOMIC DNA]</scope>
    <source>
        <strain evidence="3 4">NBRC 109752</strain>
    </source>
</reference>
<dbReference type="NCBIfam" id="NF033710">
    <property type="entry name" value="T9SS_OM_PorV"/>
    <property type="match status" value="1"/>
</dbReference>
<feature type="signal peptide" evidence="1">
    <location>
        <begin position="1"/>
        <end position="21"/>
    </location>
</feature>
<accession>A0A512RKK7</accession>
<organism evidence="3 4">
    <name type="scientific">Chitinophaga cymbidii</name>
    <dbReference type="NCBI Taxonomy" id="1096750"/>
    <lineage>
        <taxon>Bacteria</taxon>
        <taxon>Pseudomonadati</taxon>
        <taxon>Bacteroidota</taxon>
        <taxon>Chitinophagia</taxon>
        <taxon>Chitinophagales</taxon>
        <taxon>Chitinophagaceae</taxon>
        <taxon>Chitinophaga</taxon>
    </lineage>
</organism>
<dbReference type="NCBIfam" id="NF033709">
    <property type="entry name" value="PorV_fam"/>
    <property type="match status" value="1"/>
</dbReference>
<dbReference type="OrthoDB" id="9758448at2"/>
<evidence type="ECO:0000313" key="4">
    <source>
        <dbReference type="Proteomes" id="UP000321436"/>
    </source>
</evidence>
<keyword evidence="4" id="KW-1185">Reference proteome</keyword>
<protein>
    <recommendedName>
        <fullName evidence="2">Type IX secretion system protein PorV domain-containing protein</fullName>
    </recommendedName>
</protein>
<evidence type="ECO:0000259" key="2">
    <source>
        <dbReference type="Pfam" id="PF19572"/>
    </source>
</evidence>
<dbReference type="Gene3D" id="2.40.160.60">
    <property type="entry name" value="Outer membrane protein transport protein (OMPP1/FadL/TodX)"/>
    <property type="match status" value="1"/>
</dbReference>
<proteinExistence type="predicted"/>
<dbReference type="EMBL" id="BKAU01000002">
    <property type="protein sequence ID" value="GEP96228.1"/>
    <property type="molecule type" value="Genomic_DNA"/>
</dbReference>
<name>A0A512RKK7_9BACT</name>
<dbReference type="InterPro" id="IPR045741">
    <property type="entry name" value="PorV"/>
</dbReference>
<gene>
    <name evidence="3" type="primary">porV_2</name>
    <name evidence="3" type="ORF">CCY01nite_24880</name>
</gene>
<evidence type="ECO:0000313" key="3">
    <source>
        <dbReference type="EMBL" id="GEP96228.1"/>
    </source>
</evidence>
<comment type="caution">
    <text evidence="3">The sequence shown here is derived from an EMBL/GenBank/DDBJ whole genome shotgun (WGS) entry which is preliminary data.</text>
</comment>
<sequence>MKLKHLLSILCCVLAIHPLLAQKSQQQPMNIGAAFLLVNPDARSSGMGDAVTGIEPDANALFGNAAKIPFAGDWGVSASYSPWMWDLNDSKTHMGYVSAFKSWNNWDGVGLSVKYFDHGQVTFRDENGMELQQYRPREYAIDGSYARKLGNHLAMAVSLRYIRSELGSGTYNGLVQKPASAVAGDVGLYYENHADHIEYGNRYSWGISFTNIGSKLKYTEDNNRTSFLPMNLRIGGGYTFVHTQDHQFTLAVDACKLLVPTPPVYKLDDNGFPTDEIEKGRDPDRGIVESIFSSFGDAPGGFGEEIREFTLASGMEYAYQHRFFARAGYFYEHPNKGNRQHFSAGLGVNISGFQVDMAYLMPTGTSLLQRKTLRFTLLYSPKFSEK</sequence>
<dbReference type="InterPro" id="IPR047799">
    <property type="entry name" value="T9SS_OM_PorV"/>
</dbReference>
<dbReference type="AlphaFoldDB" id="A0A512RKK7"/>
<keyword evidence="1" id="KW-0732">Signal</keyword>
<feature type="domain" description="Type IX secretion system protein PorV" evidence="2">
    <location>
        <begin position="23"/>
        <end position="263"/>
    </location>
</feature>
<dbReference type="RefSeq" id="WP_146861882.1">
    <property type="nucleotide sequence ID" value="NZ_BKAU01000002.1"/>
</dbReference>